<accession>A0ABV7P7N0</accession>
<evidence type="ECO:0000256" key="1">
    <source>
        <dbReference type="SAM" id="MobiDB-lite"/>
    </source>
</evidence>
<dbReference type="RefSeq" id="WP_378242715.1">
    <property type="nucleotide sequence ID" value="NZ_JBHRWK010000055.1"/>
</dbReference>
<protein>
    <submittedName>
        <fullName evidence="2">Uncharacterized protein</fullName>
    </submittedName>
</protein>
<name>A0ABV7P7N0_9PSEU</name>
<evidence type="ECO:0000313" key="3">
    <source>
        <dbReference type="Proteomes" id="UP001595645"/>
    </source>
</evidence>
<gene>
    <name evidence="2" type="ORF">ACFOSH_30480</name>
</gene>
<dbReference type="Proteomes" id="UP001595645">
    <property type="component" value="Unassembled WGS sequence"/>
</dbReference>
<reference evidence="3" key="1">
    <citation type="journal article" date="2019" name="Int. J. Syst. Evol. Microbiol.">
        <title>The Global Catalogue of Microorganisms (GCM) 10K type strain sequencing project: providing services to taxonomists for standard genome sequencing and annotation.</title>
        <authorList>
            <consortium name="The Broad Institute Genomics Platform"/>
            <consortium name="The Broad Institute Genome Sequencing Center for Infectious Disease"/>
            <person name="Wu L."/>
            <person name="Ma J."/>
        </authorList>
    </citation>
    <scope>NUCLEOTIDE SEQUENCE [LARGE SCALE GENOMIC DNA]</scope>
    <source>
        <strain evidence="3">CGMCC 4.7676</strain>
    </source>
</reference>
<keyword evidence="3" id="KW-1185">Reference proteome</keyword>
<sequence>MNWQPAKVSGQVGRCDAELRHPATGSVSLRAKAPDADGNTTTQSILHAYRLR</sequence>
<proteinExistence type="predicted"/>
<comment type="caution">
    <text evidence="2">The sequence shown here is derived from an EMBL/GenBank/DDBJ whole genome shotgun (WGS) entry which is preliminary data.</text>
</comment>
<feature type="region of interest" description="Disordered" evidence="1">
    <location>
        <begin position="1"/>
        <end position="52"/>
    </location>
</feature>
<organism evidence="2 3">
    <name type="scientific">Amycolatopsis speibonae</name>
    <dbReference type="NCBI Taxonomy" id="1450224"/>
    <lineage>
        <taxon>Bacteria</taxon>
        <taxon>Bacillati</taxon>
        <taxon>Actinomycetota</taxon>
        <taxon>Actinomycetes</taxon>
        <taxon>Pseudonocardiales</taxon>
        <taxon>Pseudonocardiaceae</taxon>
        <taxon>Amycolatopsis</taxon>
    </lineage>
</organism>
<dbReference type="EMBL" id="JBHRWK010000055">
    <property type="protein sequence ID" value="MFC3453787.1"/>
    <property type="molecule type" value="Genomic_DNA"/>
</dbReference>
<evidence type="ECO:0000313" key="2">
    <source>
        <dbReference type="EMBL" id="MFC3453787.1"/>
    </source>
</evidence>